<dbReference type="AlphaFoldDB" id="A0A4R5QIB8"/>
<organism evidence="3 4">
    <name type="scientific">Dankookia rubra</name>
    <dbReference type="NCBI Taxonomy" id="1442381"/>
    <lineage>
        <taxon>Bacteria</taxon>
        <taxon>Pseudomonadati</taxon>
        <taxon>Pseudomonadota</taxon>
        <taxon>Alphaproteobacteria</taxon>
        <taxon>Acetobacterales</taxon>
        <taxon>Roseomonadaceae</taxon>
        <taxon>Dankookia</taxon>
    </lineage>
</organism>
<dbReference type="Gene3D" id="3.40.190.10">
    <property type="entry name" value="Periplasmic binding protein-like II"/>
    <property type="match status" value="1"/>
</dbReference>
<sequence>MPSAGTSRRAVLALAGGALAAPAFAQGRFPDRPIRLIVPWPPGGSADAQLRSLAELSAKTLGQPVLVENRPGASGTLGAQFLTTQAKPDGYTLAQMHMSIVRRPYIVRTPPWDVTSDFTHIIGLCGWMFGIAVKADGPIRSWADFVAYARANPGRLTYATSGIATTNHLAVEELAAREKVELVHVPYRAANESAVAVASGEVMCVADASSWAPLVEGGQLRLICVWTAERSPRFPGAPTLRELGYDMVVTSPYGISGPKGMDPGVTRLLHDAFKAALMDPANVAVRGQFDMPLEYYPTAEYQQFIARRAEYEQAMAKKLNLRID</sequence>
<dbReference type="OrthoDB" id="9780943at2"/>
<reference evidence="3 4" key="1">
    <citation type="journal article" date="2016" name="J. Microbiol.">
        <title>Dankookia rubra gen. nov., sp. nov., an alphaproteobacterium isolated from sediment of a shallow stream.</title>
        <authorList>
            <person name="Kim W.H."/>
            <person name="Kim D.H."/>
            <person name="Kang K."/>
            <person name="Ahn T.Y."/>
        </authorList>
    </citation>
    <scope>NUCLEOTIDE SEQUENCE [LARGE SCALE GENOMIC DNA]</scope>
    <source>
        <strain evidence="3 4">JCM30602</strain>
    </source>
</reference>
<accession>A0A4R5QIB8</accession>
<dbReference type="Pfam" id="PF03401">
    <property type="entry name" value="TctC"/>
    <property type="match status" value="1"/>
</dbReference>
<name>A0A4R5QIB8_9PROT</name>
<evidence type="ECO:0000313" key="3">
    <source>
        <dbReference type="EMBL" id="TDH62538.1"/>
    </source>
</evidence>
<dbReference type="PANTHER" id="PTHR42928:SF5">
    <property type="entry name" value="BLR1237 PROTEIN"/>
    <property type="match status" value="1"/>
</dbReference>
<evidence type="ECO:0000313" key="4">
    <source>
        <dbReference type="Proteomes" id="UP000295096"/>
    </source>
</evidence>
<dbReference type="PIRSF" id="PIRSF017082">
    <property type="entry name" value="YflP"/>
    <property type="match status" value="1"/>
</dbReference>
<dbReference type="Gene3D" id="3.40.190.150">
    <property type="entry name" value="Bordetella uptake gene, domain 1"/>
    <property type="match status" value="1"/>
</dbReference>
<gene>
    <name evidence="3" type="ORF">E2C06_11785</name>
</gene>
<dbReference type="RefSeq" id="WP_133288801.1">
    <property type="nucleotide sequence ID" value="NZ_SMSJ01000011.1"/>
</dbReference>
<proteinExistence type="inferred from homology"/>
<dbReference type="EMBL" id="SMSJ01000011">
    <property type="protein sequence ID" value="TDH62538.1"/>
    <property type="molecule type" value="Genomic_DNA"/>
</dbReference>
<dbReference type="Proteomes" id="UP000295096">
    <property type="component" value="Unassembled WGS sequence"/>
</dbReference>
<dbReference type="CDD" id="cd07012">
    <property type="entry name" value="PBP2_Bug_TTT"/>
    <property type="match status" value="1"/>
</dbReference>
<dbReference type="InterPro" id="IPR042100">
    <property type="entry name" value="Bug_dom1"/>
</dbReference>
<dbReference type="InterPro" id="IPR005064">
    <property type="entry name" value="BUG"/>
</dbReference>
<evidence type="ECO:0000256" key="1">
    <source>
        <dbReference type="ARBA" id="ARBA00006987"/>
    </source>
</evidence>
<keyword evidence="2" id="KW-0732">Signal</keyword>
<evidence type="ECO:0000256" key="2">
    <source>
        <dbReference type="SAM" id="SignalP"/>
    </source>
</evidence>
<feature type="signal peptide" evidence="2">
    <location>
        <begin position="1"/>
        <end position="25"/>
    </location>
</feature>
<comment type="caution">
    <text evidence="3">The sequence shown here is derived from an EMBL/GenBank/DDBJ whole genome shotgun (WGS) entry which is preliminary data.</text>
</comment>
<keyword evidence="4" id="KW-1185">Reference proteome</keyword>
<protein>
    <submittedName>
        <fullName evidence="3">Tripartite tricarboxylate transporter substrate binding protein</fullName>
    </submittedName>
</protein>
<feature type="chain" id="PRO_5020380855" evidence="2">
    <location>
        <begin position="26"/>
        <end position="324"/>
    </location>
</feature>
<dbReference type="PANTHER" id="PTHR42928">
    <property type="entry name" value="TRICARBOXYLATE-BINDING PROTEIN"/>
    <property type="match status" value="1"/>
</dbReference>
<comment type="similarity">
    <text evidence="1">Belongs to the UPF0065 (bug) family.</text>
</comment>